<gene>
    <name evidence="2" type="ORF">SAMN04244553_5251</name>
</gene>
<dbReference type="GO" id="GO:0032259">
    <property type="term" value="P:methylation"/>
    <property type="evidence" value="ECO:0007669"/>
    <property type="project" value="UniProtKB-KW"/>
</dbReference>
<dbReference type="Pfam" id="PF08241">
    <property type="entry name" value="Methyltransf_11"/>
    <property type="match status" value="1"/>
</dbReference>
<dbReference type="Proteomes" id="UP000219565">
    <property type="component" value="Unassembled WGS sequence"/>
</dbReference>
<dbReference type="EMBL" id="OBEG01000006">
    <property type="protein sequence ID" value="SNY88279.1"/>
    <property type="molecule type" value="Genomic_DNA"/>
</dbReference>
<dbReference type="RefSeq" id="WP_097247240.1">
    <property type="nucleotide sequence ID" value="NZ_OBEG01000006.1"/>
</dbReference>
<keyword evidence="3" id="KW-1185">Reference proteome</keyword>
<evidence type="ECO:0000313" key="3">
    <source>
        <dbReference type="Proteomes" id="UP000219565"/>
    </source>
</evidence>
<evidence type="ECO:0000313" key="2">
    <source>
        <dbReference type="EMBL" id="SNY88279.1"/>
    </source>
</evidence>
<dbReference type="OrthoDB" id="65624at2"/>
<protein>
    <submittedName>
        <fullName evidence="2">Methyltransferase domain-containing protein</fullName>
    </submittedName>
</protein>
<keyword evidence="2" id="KW-0808">Transferase</keyword>
<feature type="domain" description="Methyltransferase type 11" evidence="1">
    <location>
        <begin position="42"/>
        <end position="137"/>
    </location>
</feature>
<reference evidence="2 3" key="1">
    <citation type="submission" date="2017-09" db="EMBL/GenBank/DDBJ databases">
        <authorList>
            <person name="Ehlers B."/>
            <person name="Leendertz F.H."/>
        </authorList>
    </citation>
    <scope>NUCLEOTIDE SEQUENCE [LARGE SCALE GENOMIC DNA]</scope>
    <source>
        <strain evidence="2 3">DSM 45537</strain>
    </source>
</reference>
<proteinExistence type="predicted"/>
<evidence type="ECO:0000259" key="1">
    <source>
        <dbReference type="Pfam" id="PF08241"/>
    </source>
</evidence>
<dbReference type="InterPro" id="IPR029063">
    <property type="entry name" value="SAM-dependent_MTases_sf"/>
</dbReference>
<dbReference type="Gene3D" id="3.40.50.150">
    <property type="entry name" value="Vaccinia Virus protein VP39"/>
    <property type="match status" value="1"/>
</dbReference>
<dbReference type="CDD" id="cd02440">
    <property type="entry name" value="AdoMet_MTases"/>
    <property type="match status" value="1"/>
</dbReference>
<dbReference type="InterPro" id="IPR013216">
    <property type="entry name" value="Methyltransf_11"/>
</dbReference>
<dbReference type="SUPFAM" id="SSF53335">
    <property type="entry name" value="S-adenosyl-L-methionine-dependent methyltransferases"/>
    <property type="match status" value="1"/>
</dbReference>
<dbReference type="GO" id="GO:0008757">
    <property type="term" value="F:S-adenosylmethionine-dependent methyltransferase activity"/>
    <property type="evidence" value="ECO:0007669"/>
    <property type="project" value="InterPro"/>
</dbReference>
<dbReference type="AlphaFoldDB" id="A0A285LTN8"/>
<keyword evidence="2" id="KW-0489">Methyltransferase</keyword>
<accession>A0A285LTN8</accession>
<name>A0A285LTN8_9NOCA</name>
<dbReference type="PANTHER" id="PTHR43591">
    <property type="entry name" value="METHYLTRANSFERASE"/>
    <property type="match status" value="1"/>
</dbReference>
<sequence>MTGFGEQESRGYDRRATKLLGGLYRHIADEVAASTGTGEAVLDVGTGPGLLLAHLARRRPDLLLHGVDLSPHMIAHARTNLTGHEVELSVGDVGALPYPDNSFDLVVSSLSMHEWPDPVAAAAELGRVLRPRGTLAIYDFRFVRDASMRTALGARFAEPTIRRKVVRPRGYPFGLYAQWTARAA</sequence>
<dbReference type="STRING" id="1379680.GCA_001612615_01513"/>
<organism evidence="2 3">
    <name type="scientific">Nocardia amikacinitolerans</name>
    <dbReference type="NCBI Taxonomy" id="756689"/>
    <lineage>
        <taxon>Bacteria</taxon>
        <taxon>Bacillati</taxon>
        <taxon>Actinomycetota</taxon>
        <taxon>Actinomycetes</taxon>
        <taxon>Mycobacteriales</taxon>
        <taxon>Nocardiaceae</taxon>
        <taxon>Nocardia</taxon>
    </lineage>
</organism>